<comment type="caution">
    <text evidence="2">The sequence shown here is derived from an EMBL/GenBank/DDBJ whole genome shotgun (WGS) entry which is preliminary data.</text>
</comment>
<name>A0A0N0DG81_FUSLA</name>
<accession>A0A0N0DG81</accession>
<evidence type="ECO:0000313" key="2">
    <source>
        <dbReference type="EMBL" id="KPA43694.1"/>
    </source>
</evidence>
<gene>
    <name evidence="2" type="ORF">FLAG1_03438</name>
</gene>
<protein>
    <submittedName>
        <fullName evidence="2">Uncharacterized protein</fullName>
    </submittedName>
</protein>
<evidence type="ECO:0000256" key="1">
    <source>
        <dbReference type="SAM" id="MobiDB-lite"/>
    </source>
</evidence>
<dbReference type="EMBL" id="JXCE01000038">
    <property type="protein sequence ID" value="KPA43694.1"/>
    <property type="molecule type" value="Genomic_DNA"/>
</dbReference>
<sequence length="462" mass="53182">MCYITVYHFTHCNTHRRAIINPITGATAFHPFELPQRCIHTPEKLITSMDPNDTSPCPAHGSCCQAGQVFVCEAETDSDAKCAGWQAHHRILEPESLDLFRSHLRPITAKHWEKLQLNTDEFAYEDDIRRQFFDAGARMWELSRIGKIIIDVFPQNQWFDYGAEQEEQDFLNHGEKYWEWMVARKELLQLTEAWESLASVGCMEVCPSKLLAVHPWMKYAFYGWNERQPVDFPQFPGIPFAFLENCERQEEILRWHPYYACRDTPFTPTIVDTLWTSPNVPQRYNPELIHRIESANKPGPGEWEGILAARRNSLPLRQYAEASYYYSMQAGCGSASPRSEQSSGPKTPPWVIPYGEEPEFDWKDIHWYQPATLVESPAVSPKTIPTPGESASVEQISSVPYDDGCMDAIMFLFDQFLGVGEPVDREFLRISVSEDGSGRLKRRRSENDVESEVRTPKRCRTA</sequence>
<feature type="compositionally biased region" description="Basic and acidic residues" evidence="1">
    <location>
        <begin position="445"/>
        <end position="455"/>
    </location>
</feature>
<dbReference type="AlphaFoldDB" id="A0A0N0DG81"/>
<evidence type="ECO:0000313" key="3">
    <source>
        <dbReference type="Proteomes" id="UP000037904"/>
    </source>
</evidence>
<keyword evidence="3" id="KW-1185">Reference proteome</keyword>
<reference evidence="2 3" key="1">
    <citation type="submission" date="2015-04" db="EMBL/GenBank/DDBJ databases">
        <title>The draft genome sequence of Fusarium langsethiae, a T-2/HT-2 mycotoxin producer.</title>
        <authorList>
            <person name="Lysoe E."/>
            <person name="Divon H.H."/>
            <person name="Terzi V."/>
            <person name="Orru L."/>
            <person name="Lamontanara A."/>
            <person name="Kolseth A.-K."/>
            <person name="Frandsen R.J."/>
            <person name="Nielsen K."/>
            <person name="Thrane U."/>
        </authorList>
    </citation>
    <scope>NUCLEOTIDE SEQUENCE [LARGE SCALE GENOMIC DNA]</scope>
    <source>
        <strain evidence="2 3">Fl201059</strain>
    </source>
</reference>
<proteinExistence type="predicted"/>
<dbReference type="Proteomes" id="UP000037904">
    <property type="component" value="Unassembled WGS sequence"/>
</dbReference>
<organism evidence="2 3">
    <name type="scientific">Fusarium langsethiae</name>
    <dbReference type="NCBI Taxonomy" id="179993"/>
    <lineage>
        <taxon>Eukaryota</taxon>
        <taxon>Fungi</taxon>
        <taxon>Dikarya</taxon>
        <taxon>Ascomycota</taxon>
        <taxon>Pezizomycotina</taxon>
        <taxon>Sordariomycetes</taxon>
        <taxon>Hypocreomycetidae</taxon>
        <taxon>Hypocreales</taxon>
        <taxon>Nectriaceae</taxon>
        <taxon>Fusarium</taxon>
    </lineage>
</organism>
<feature type="region of interest" description="Disordered" evidence="1">
    <location>
        <begin position="436"/>
        <end position="462"/>
    </location>
</feature>